<dbReference type="CDD" id="cd07067">
    <property type="entry name" value="HP_PGM_like"/>
    <property type="match status" value="1"/>
</dbReference>
<dbReference type="Gene3D" id="3.40.50.1240">
    <property type="entry name" value="Phosphoglycerate mutase-like"/>
    <property type="match status" value="1"/>
</dbReference>
<dbReference type="InterPro" id="IPR029033">
    <property type="entry name" value="His_PPase_superfam"/>
</dbReference>
<reference evidence="1 2" key="1">
    <citation type="journal article" date="2015" name="Antonie Van Leeuwenhoek">
        <title>Bosea vaviloviae sp. nov., a new species of slow-growing rhizobia isolated from nodules of the relict species Vavilovia formosa (Stev.) Fed.</title>
        <authorList>
            <person name="Safronova V.I."/>
            <person name="Kuznetsova I.G."/>
            <person name="Sazanova A.L."/>
            <person name="Kimeklis A.K."/>
            <person name="Belimov A.A."/>
            <person name="Andronov E.E."/>
            <person name="Pinaev A.G."/>
            <person name="Chizhevskaya E.P."/>
            <person name="Pukhaev A.R."/>
            <person name="Popov K.P."/>
            <person name="Willems A."/>
            <person name="Tikhonovich I.A."/>
        </authorList>
    </citation>
    <scope>NUCLEOTIDE SEQUENCE [LARGE SCALE GENOMIC DNA]</scope>
    <source>
        <strain evidence="1 2">Vaf18</strain>
    </source>
</reference>
<dbReference type="SUPFAM" id="SSF53254">
    <property type="entry name" value="Phosphoglycerate mutase-like"/>
    <property type="match status" value="1"/>
</dbReference>
<dbReference type="KEGG" id="bvv:BHK69_21155"/>
<evidence type="ECO:0000313" key="1">
    <source>
        <dbReference type="EMBL" id="AOO84662.1"/>
    </source>
</evidence>
<proteinExistence type="predicted"/>
<evidence type="ECO:0000313" key="2">
    <source>
        <dbReference type="Proteomes" id="UP000094969"/>
    </source>
</evidence>
<gene>
    <name evidence="1" type="ORF">BHK69_21155</name>
</gene>
<dbReference type="Proteomes" id="UP000094969">
    <property type="component" value="Chromosome"/>
</dbReference>
<sequence length="128" mass="13897">MMEGDPPLNEHGQRRADQLSSLLKDAGIAAIYSSQYTRARQTVEPLAQAVGRDIRVIQKDDLAGLAARLSTEHAGEVVLVVAHSDTIPKLLAALGHAAPVEIGRSEFNNLWFIVPRADNPPLVSRLKL</sequence>
<keyword evidence="2" id="KW-1185">Reference proteome</keyword>
<dbReference type="STRING" id="1526658.BHK69_21155"/>
<dbReference type="Pfam" id="PF00300">
    <property type="entry name" value="His_Phos_1"/>
    <property type="match status" value="1"/>
</dbReference>
<accession>A0A1D7UBA7</accession>
<organism evidence="1 2">
    <name type="scientific">Bosea vaviloviae</name>
    <dbReference type="NCBI Taxonomy" id="1526658"/>
    <lineage>
        <taxon>Bacteria</taxon>
        <taxon>Pseudomonadati</taxon>
        <taxon>Pseudomonadota</taxon>
        <taxon>Alphaproteobacteria</taxon>
        <taxon>Hyphomicrobiales</taxon>
        <taxon>Boseaceae</taxon>
        <taxon>Bosea</taxon>
    </lineage>
</organism>
<dbReference type="InterPro" id="IPR013078">
    <property type="entry name" value="His_Pase_superF_clade-1"/>
</dbReference>
<evidence type="ECO:0008006" key="3">
    <source>
        <dbReference type="Google" id="ProtNLM"/>
    </source>
</evidence>
<dbReference type="EMBL" id="CP017147">
    <property type="protein sequence ID" value="AOO84662.1"/>
    <property type="molecule type" value="Genomic_DNA"/>
</dbReference>
<protein>
    <recommendedName>
        <fullName evidence="3">Histidine phosphatase family protein</fullName>
    </recommendedName>
</protein>
<dbReference type="AlphaFoldDB" id="A0A1D7UBA7"/>
<name>A0A1D7UBA7_9HYPH</name>